<dbReference type="EMBL" id="PZQS01000001">
    <property type="protein sequence ID" value="PVD37822.1"/>
    <property type="molecule type" value="Genomic_DNA"/>
</dbReference>
<dbReference type="InterPro" id="IPR036415">
    <property type="entry name" value="Lamin_tail_dom_sf"/>
</dbReference>
<dbReference type="Pfam" id="PF00932">
    <property type="entry name" value="LTD"/>
    <property type="match status" value="1"/>
</dbReference>
<feature type="domain" description="LTD" evidence="7">
    <location>
        <begin position="444"/>
        <end position="559"/>
    </location>
</feature>
<dbReference type="PROSITE" id="PS51842">
    <property type="entry name" value="IF_ROD_2"/>
    <property type="match status" value="1"/>
</dbReference>
<dbReference type="InterPro" id="IPR039008">
    <property type="entry name" value="IF_rod_dom"/>
</dbReference>
<dbReference type="GO" id="GO:0090435">
    <property type="term" value="P:protein localization to nuclear envelope"/>
    <property type="evidence" value="ECO:0007669"/>
    <property type="project" value="TreeGrafter"/>
</dbReference>
<comment type="subcellular location">
    <subcellularLocation>
        <location evidence="1">Nucleus</location>
    </subcellularLocation>
</comment>
<dbReference type="SUPFAM" id="SSF64593">
    <property type="entry name" value="Intermediate filament protein, coiled coil region"/>
    <property type="match status" value="2"/>
</dbReference>
<reference evidence="9 10" key="1">
    <citation type="submission" date="2018-04" db="EMBL/GenBank/DDBJ databases">
        <title>The genome of golden apple snail Pomacea canaliculata provides insight into stress tolerance and invasive adaptation.</title>
        <authorList>
            <person name="Liu C."/>
            <person name="Liu B."/>
            <person name="Ren Y."/>
            <person name="Zhang Y."/>
            <person name="Wang H."/>
            <person name="Li S."/>
            <person name="Jiang F."/>
            <person name="Yin L."/>
            <person name="Zhang G."/>
            <person name="Qian W."/>
            <person name="Fan W."/>
        </authorList>
    </citation>
    <scope>NUCLEOTIDE SEQUENCE [LARGE SCALE GENOMIC DNA]</scope>
    <source>
        <strain evidence="9">SZHN2017</strain>
        <tissue evidence="9">Muscle</tissue>
    </source>
</reference>
<gene>
    <name evidence="9" type="ORF">C0Q70_00424</name>
</gene>
<feature type="compositionally biased region" description="Basic and acidic residues" evidence="6">
    <location>
        <begin position="574"/>
        <end position="593"/>
    </location>
</feature>
<evidence type="ECO:0000256" key="6">
    <source>
        <dbReference type="SAM" id="MobiDB-lite"/>
    </source>
</evidence>
<organism evidence="9 10">
    <name type="scientific">Pomacea canaliculata</name>
    <name type="common">Golden apple snail</name>
    <dbReference type="NCBI Taxonomy" id="400727"/>
    <lineage>
        <taxon>Eukaryota</taxon>
        <taxon>Metazoa</taxon>
        <taxon>Spiralia</taxon>
        <taxon>Lophotrochozoa</taxon>
        <taxon>Mollusca</taxon>
        <taxon>Gastropoda</taxon>
        <taxon>Caenogastropoda</taxon>
        <taxon>Architaenioglossa</taxon>
        <taxon>Ampullarioidea</taxon>
        <taxon>Ampullariidae</taxon>
        <taxon>Pomacea</taxon>
    </lineage>
</organism>
<evidence type="ECO:0000313" key="10">
    <source>
        <dbReference type="Proteomes" id="UP000245119"/>
    </source>
</evidence>
<dbReference type="STRING" id="400727.A0A2T7PWM3"/>
<dbReference type="SUPFAM" id="SSF74853">
    <property type="entry name" value="Lamin A/C globular tail domain"/>
    <property type="match status" value="1"/>
</dbReference>
<dbReference type="GO" id="GO:0006998">
    <property type="term" value="P:nuclear envelope organization"/>
    <property type="evidence" value="ECO:0007669"/>
    <property type="project" value="TreeGrafter"/>
</dbReference>
<keyword evidence="2" id="KW-0403">Intermediate filament</keyword>
<feature type="region of interest" description="Disordered" evidence="6">
    <location>
        <begin position="410"/>
        <end position="429"/>
    </location>
</feature>
<dbReference type="Gene3D" id="1.20.5.500">
    <property type="entry name" value="Single helix bin"/>
    <property type="match status" value="1"/>
</dbReference>
<dbReference type="InterPro" id="IPR001322">
    <property type="entry name" value="Lamin_tail_dom"/>
</dbReference>
<sequence length="593" mass="68100">MATKQTTRKVTTTVFSTSSGSETPGSSATSPRRRERPPSPARTTRQQEQEELQGLNDRLANYIDRVRHLESENSRLCTQIQSTEEVIKREVSSVKNLYETELADARRLLDETAREKAKVQIEANKYKTDYEDLLAKFNRRDRDATSYERRVESLETQVAELQAKLSEADAPRKRLEKENAALKAEIANLEKQLALAKKQLEEETLLRVDLENRVQSLKEDMHFKSQVFEQELEESRIRTTTQIEEVDGRLEKEYEARLLEALRDIREQHEFDLQTVRSELEILYENKIADLKAQAERTSAASGTAWEELRVSKRRVDELQSELAKLRAENAGYESRIRDLENQLIREQEEFRLRLAQKDDEIADLRLTLEEQQQEYSDLLDIKIRLDREIEAYRKLIESEETRLNISIDTSQTRTPPRSVSRGGKRKRVEVTESAEEMLTQQSSGYLQSGTAKSGIEISQVDPDGKFIKLSNTSSKDIPIGSWQLVHTVGDQETNFKFHRSLVVKAGKTVTVWSSDSNATHNPPSDVVMKGKRWFVGDEMKTVLTDNEEKETATLSMSKSSLRSVTQFTQRHSGPRDDLDAGDRPDGEKCIIM</sequence>
<comment type="caution">
    <text evidence="9">The sequence shown here is derived from an EMBL/GenBank/DDBJ whole genome shotgun (WGS) entry which is preliminary data.</text>
</comment>
<evidence type="ECO:0000313" key="9">
    <source>
        <dbReference type="EMBL" id="PVD37822.1"/>
    </source>
</evidence>
<dbReference type="GO" id="GO:0051664">
    <property type="term" value="P:nuclear pore localization"/>
    <property type="evidence" value="ECO:0007669"/>
    <property type="project" value="TreeGrafter"/>
</dbReference>
<proteinExistence type="predicted"/>
<dbReference type="GO" id="GO:0005652">
    <property type="term" value="C:nuclear lamina"/>
    <property type="evidence" value="ECO:0007669"/>
    <property type="project" value="TreeGrafter"/>
</dbReference>
<dbReference type="SMART" id="SM01391">
    <property type="entry name" value="Filament"/>
    <property type="match status" value="1"/>
</dbReference>
<dbReference type="OMA" id="QAGEKCA"/>
<feature type="compositionally biased region" description="Low complexity" evidence="6">
    <location>
        <begin position="1"/>
        <end position="30"/>
    </location>
</feature>
<keyword evidence="10" id="KW-1185">Reference proteome</keyword>
<keyword evidence="3 5" id="KW-0175">Coiled coil</keyword>
<evidence type="ECO:0000256" key="4">
    <source>
        <dbReference type="ARBA" id="ARBA00023242"/>
    </source>
</evidence>
<dbReference type="PROSITE" id="PS51841">
    <property type="entry name" value="LTD"/>
    <property type="match status" value="1"/>
</dbReference>
<dbReference type="GO" id="GO:0031507">
    <property type="term" value="P:heterochromatin formation"/>
    <property type="evidence" value="ECO:0007669"/>
    <property type="project" value="TreeGrafter"/>
</dbReference>
<feature type="coiled-coil region" evidence="5">
    <location>
        <begin position="309"/>
        <end position="403"/>
    </location>
</feature>
<keyword evidence="4" id="KW-0539">Nucleus</keyword>
<dbReference type="PANTHER" id="PTHR45721:SF11">
    <property type="entry name" value="LAMIN DM0-RELATED"/>
    <property type="match status" value="1"/>
</dbReference>
<evidence type="ECO:0008006" key="11">
    <source>
        <dbReference type="Google" id="ProtNLM"/>
    </source>
</evidence>
<accession>A0A2T7PWM3</accession>
<protein>
    <recommendedName>
        <fullName evidence="11">Lamin</fullName>
    </recommendedName>
</protein>
<evidence type="ECO:0000256" key="1">
    <source>
        <dbReference type="ARBA" id="ARBA00004123"/>
    </source>
</evidence>
<dbReference type="GO" id="GO:0005882">
    <property type="term" value="C:intermediate filament"/>
    <property type="evidence" value="ECO:0007669"/>
    <property type="project" value="UniProtKB-KW"/>
</dbReference>
<feature type="region of interest" description="Disordered" evidence="6">
    <location>
        <begin position="548"/>
        <end position="593"/>
    </location>
</feature>
<dbReference type="Gene3D" id="1.20.5.1160">
    <property type="entry name" value="Vasodilator-stimulated phosphoprotein"/>
    <property type="match status" value="2"/>
</dbReference>
<dbReference type="Pfam" id="PF00038">
    <property type="entry name" value="Filament"/>
    <property type="match status" value="1"/>
</dbReference>
<dbReference type="AlphaFoldDB" id="A0A2T7PWM3"/>
<name>A0A2T7PWM3_POMCA</name>
<dbReference type="Gene3D" id="2.60.40.1260">
    <property type="entry name" value="Lamin Tail domain"/>
    <property type="match status" value="1"/>
</dbReference>
<dbReference type="Gene3D" id="1.20.5.170">
    <property type="match status" value="1"/>
</dbReference>
<evidence type="ECO:0000256" key="5">
    <source>
        <dbReference type="SAM" id="Coils"/>
    </source>
</evidence>
<evidence type="ECO:0000259" key="8">
    <source>
        <dbReference type="PROSITE" id="PS51842"/>
    </source>
</evidence>
<dbReference type="GO" id="GO:0007097">
    <property type="term" value="P:nuclear migration"/>
    <property type="evidence" value="ECO:0007669"/>
    <property type="project" value="TreeGrafter"/>
</dbReference>
<evidence type="ECO:0000259" key="7">
    <source>
        <dbReference type="PROSITE" id="PS51841"/>
    </source>
</evidence>
<dbReference type="Proteomes" id="UP000245119">
    <property type="component" value="Linkage Group LG1"/>
</dbReference>
<evidence type="ECO:0000256" key="3">
    <source>
        <dbReference type="ARBA" id="ARBA00023054"/>
    </source>
</evidence>
<dbReference type="PANTHER" id="PTHR45721">
    <property type="entry name" value="LAMIN DM0-RELATED"/>
    <property type="match status" value="1"/>
</dbReference>
<feature type="domain" description="IF rod" evidence="8">
    <location>
        <begin position="48"/>
        <end position="404"/>
    </location>
</feature>
<dbReference type="GO" id="GO:0005200">
    <property type="term" value="F:structural constituent of cytoskeleton"/>
    <property type="evidence" value="ECO:0007669"/>
    <property type="project" value="TreeGrafter"/>
</dbReference>
<feature type="region of interest" description="Disordered" evidence="6">
    <location>
        <begin position="1"/>
        <end position="51"/>
    </location>
</feature>
<feature type="compositionally biased region" description="Polar residues" evidence="6">
    <location>
        <begin position="553"/>
        <end position="572"/>
    </location>
</feature>
<dbReference type="OrthoDB" id="102442at2759"/>
<evidence type="ECO:0000256" key="2">
    <source>
        <dbReference type="ARBA" id="ARBA00022754"/>
    </source>
</evidence>